<accession>A0A075LVE1</accession>
<dbReference type="PANTHER" id="PTHR13174:SF3">
    <property type="entry name" value="D-GLUCURONYL C5-EPIMERASE"/>
    <property type="match status" value="1"/>
</dbReference>
<dbReference type="Proteomes" id="UP000027981">
    <property type="component" value="Chromosome"/>
</dbReference>
<reference evidence="3" key="1">
    <citation type="submission" date="2013-06" db="EMBL/GenBank/DDBJ databases">
        <title>Complete Genome Sequence of Hyperthermophilic Palaeococcus pacificus DY20341T, Isolated from a Deep-Sea Hydrothermal Sediments.</title>
        <authorList>
            <person name="Zeng X."/>
            <person name="Shao Z."/>
        </authorList>
    </citation>
    <scope>NUCLEOTIDE SEQUENCE [LARGE SCALE GENOMIC DNA]</scope>
    <source>
        <strain evidence="3">DY20341</strain>
    </source>
</reference>
<dbReference type="InterPro" id="IPR010598">
    <property type="entry name" value="C5-epim_C"/>
</dbReference>
<dbReference type="InterPro" id="IPR039721">
    <property type="entry name" value="C5-epimerase"/>
</dbReference>
<dbReference type="SUPFAM" id="SSF48208">
    <property type="entry name" value="Six-hairpin glycosidases"/>
    <property type="match status" value="1"/>
</dbReference>
<dbReference type="GO" id="GO:0047464">
    <property type="term" value="F:heparosan-N-sulfate-glucuronate 5-epimerase activity"/>
    <property type="evidence" value="ECO:0007669"/>
    <property type="project" value="InterPro"/>
</dbReference>
<evidence type="ECO:0000259" key="1">
    <source>
        <dbReference type="Pfam" id="PF06662"/>
    </source>
</evidence>
<evidence type="ECO:0000313" key="3">
    <source>
        <dbReference type="Proteomes" id="UP000027981"/>
    </source>
</evidence>
<dbReference type="PANTHER" id="PTHR13174">
    <property type="entry name" value="D-GLUCURONYL C5-EPIMERASE"/>
    <property type="match status" value="1"/>
</dbReference>
<sequence length="491" mass="56920">MSSACINVSSRDIVEHFELYFKIESSEEVFKVHSLELYIENLTLGNFSFGSIVVDDVVSPVKAFNMSKMEKGEYTLSFRVTGRIVDASNTTHRISESLSTNVKVQEGGVTIGLRIIKESENYKIKIGNIYNSPMKDEDVLLVRASVLTKDDHRELVEAIRENQRLREKLLEEFNSTGNYAYYRSYIDLSYPIRAFADLGRERELTETELKILTLTLEANNAYYSNHTSPNKSYYIVAFSNETPYEFIPKIEGKFQSKLPFVYYKGRGFYPYPVTAVNWITSYFNRRDYEKGIALLNELDSLMEVEELNGERYALFKIYFHYRNSSIPWVSSFSQGIAAGLYAKAYNITKNETYLEKAQLLINSFELKGEEGFVINTTYGTWFLEYNFDPTFLVLNGHIITMKGLYNYYQVTGDERALELFNEGVESVKKALKDCDAGDWSLYSVKGLRASESYHRLHIELLVWLYNTTGDRYFLEYAEKWKEYIEKKGITP</sequence>
<dbReference type="HOGENOM" id="CLU_040765_0_0_2"/>
<name>A0A075LVE1_9EURY</name>
<proteinExistence type="predicted"/>
<feature type="domain" description="D-glucuronyl C5-epimerase C-terminal" evidence="1">
    <location>
        <begin position="315"/>
        <end position="481"/>
    </location>
</feature>
<dbReference type="eggNOG" id="arCOG07790">
    <property type="taxonomic scope" value="Archaea"/>
</dbReference>
<dbReference type="EMBL" id="CP006019">
    <property type="protein sequence ID" value="AIF70309.1"/>
    <property type="molecule type" value="Genomic_DNA"/>
</dbReference>
<protein>
    <recommendedName>
        <fullName evidence="1">D-glucuronyl C5-epimerase C-terminal domain-containing protein</fullName>
    </recommendedName>
</protein>
<dbReference type="Pfam" id="PF06662">
    <property type="entry name" value="C5-epim_C"/>
    <property type="match status" value="1"/>
</dbReference>
<evidence type="ECO:0000313" key="2">
    <source>
        <dbReference type="EMBL" id="AIF70309.1"/>
    </source>
</evidence>
<organism evidence="2 3">
    <name type="scientific">Palaeococcus pacificus DY20341</name>
    <dbReference type="NCBI Taxonomy" id="1343739"/>
    <lineage>
        <taxon>Archaea</taxon>
        <taxon>Methanobacteriati</taxon>
        <taxon>Methanobacteriota</taxon>
        <taxon>Thermococci</taxon>
        <taxon>Thermococcales</taxon>
        <taxon>Thermococcaceae</taxon>
        <taxon>Palaeococcus</taxon>
    </lineage>
</organism>
<dbReference type="KEGG" id="ppac:PAP_09670"/>
<keyword evidence="3" id="KW-1185">Reference proteome</keyword>
<dbReference type="GO" id="GO:0015012">
    <property type="term" value="P:heparan sulfate proteoglycan biosynthetic process"/>
    <property type="evidence" value="ECO:0007669"/>
    <property type="project" value="InterPro"/>
</dbReference>
<reference evidence="2 3" key="2">
    <citation type="journal article" date="2015" name="Genome Announc.">
        <title>Complete Genome Sequence of Hyperthermophilic Piezophilic Archaeon Palaeococcus pacificus DY20341T, Isolated from Deep-Sea Hydrothermal Sediments.</title>
        <authorList>
            <person name="Zeng X."/>
            <person name="Jebbar M."/>
            <person name="Shao Z."/>
        </authorList>
    </citation>
    <scope>NUCLEOTIDE SEQUENCE [LARGE SCALE GENOMIC DNA]</scope>
    <source>
        <strain evidence="2 3">DY20341</strain>
    </source>
</reference>
<dbReference type="InterPro" id="IPR008928">
    <property type="entry name" value="6-hairpin_glycosidase_sf"/>
</dbReference>
<dbReference type="STRING" id="1343739.PAP_09670"/>
<gene>
    <name evidence="2" type="ORF">PAP_09670</name>
</gene>
<dbReference type="GO" id="GO:0005975">
    <property type="term" value="P:carbohydrate metabolic process"/>
    <property type="evidence" value="ECO:0007669"/>
    <property type="project" value="InterPro"/>
</dbReference>
<dbReference type="AlphaFoldDB" id="A0A075LVE1"/>